<dbReference type="NCBIfam" id="TIGR00233">
    <property type="entry name" value="trpS"/>
    <property type="match status" value="1"/>
</dbReference>
<sequence>MLKFGCLKCAEFVSLARPAWTLRFQSLCRSSRKNGLASELPLCFEKADYTTEYRNKISREDQNGDQSNDDVVTPWNVTTNSARGVNYEKVMVQFGCQALDRDLVTNISNLSKKKAHLMLRRGLFYAHRGLDTILENYQKFGAKTPFYLYTGRGASSGSLHLGHLIPFMFTKYFQEAFDVPLIIQMTDDEKFLWKDMSLEEAKKMAINNVKDIIAVGFDPAKTFIFIDTDYICPALYANMLKISKSVTVNQVRAIFGFTGKDSVGKISFPAVEVAPCFSSSFPQVFNSRTDVPCLIPCAIDQDPYFRMGCEVAKKLKYAKPSTIYSKFLPSLRGVQSKMSSSEPNSCIFMDDTPNQIRTKINKYGFSGGRETMELHKKLGGNCDVDVSFQFLQFFFDDDDELEQIRQKYSSGVMLTSELKKITIGVVQKLVTEFQERRKQVTDETVMEFTKVRKLAFNY</sequence>
<evidence type="ECO:0000256" key="1">
    <source>
        <dbReference type="ARBA" id="ARBA00004496"/>
    </source>
</evidence>
<keyword evidence="6 12" id="KW-0436">Ligase</keyword>
<comment type="subcellular location">
    <subcellularLocation>
        <location evidence="1">Cytoplasm</location>
    </subcellularLocation>
</comment>
<dbReference type="GO" id="GO:0006436">
    <property type="term" value="P:tryptophanyl-tRNA aminoacylation"/>
    <property type="evidence" value="ECO:0007669"/>
    <property type="project" value="InterPro"/>
</dbReference>
<dbReference type="FunFam" id="3.40.50.620:FF:000033">
    <property type="entry name" value="tryptophan--tRNA ligase, cytoplasmic"/>
    <property type="match status" value="1"/>
</dbReference>
<evidence type="ECO:0000256" key="3">
    <source>
        <dbReference type="ARBA" id="ARBA00013161"/>
    </source>
</evidence>
<organism evidence="13 14">
    <name type="scientific">Ditylenchus dipsaci</name>
    <dbReference type="NCBI Taxonomy" id="166011"/>
    <lineage>
        <taxon>Eukaryota</taxon>
        <taxon>Metazoa</taxon>
        <taxon>Ecdysozoa</taxon>
        <taxon>Nematoda</taxon>
        <taxon>Chromadorea</taxon>
        <taxon>Rhabditida</taxon>
        <taxon>Tylenchina</taxon>
        <taxon>Tylenchomorpha</taxon>
        <taxon>Sphaerularioidea</taxon>
        <taxon>Anguinidae</taxon>
        <taxon>Anguininae</taxon>
        <taxon>Ditylenchus</taxon>
    </lineage>
</organism>
<proteinExistence type="inferred from homology"/>
<keyword evidence="8 12" id="KW-0067">ATP-binding</keyword>
<protein>
    <recommendedName>
        <fullName evidence="4">Tryptophan--tRNA ligase, cytoplasmic</fullName>
        <ecNumber evidence="3">6.1.1.2</ecNumber>
    </recommendedName>
    <alternativeName>
        <fullName evidence="11">Tryptophanyl-tRNA synthetase</fullName>
    </alternativeName>
</protein>
<evidence type="ECO:0000313" key="13">
    <source>
        <dbReference type="Proteomes" id="UP000887574"/>
    </source>
</evidence>
<evidence type="ECO:0000256" key="2">
    <source>
        <dbReference type="ARBA" id="ARBA00005594"/>
    </source>
</evidence>
<dbReference type="PRINTS" id="PR01039">
    <property type="entry name" value="TRNASYNTHTRP"/>
</dbReference>
<dbReference type="GO" id="GO:0005737">
    <property type="term" value="C:cytoplasm"/>
    <property type="evidence" value="ECO:0007669"/>
    <property type="project" value="UniProtKB-SubCell"/>
</dbReference>
<dbReference type="InterPro" id="IPR014729">
    <property type="entry name" value="Rossmann-like_a/b/a_fold"/>
</dbReference>
<dbReference type="PANTHER" id="PTHR10055">
    <property type="entry name" value="TRYPTOPHANYL-TRNA SYNTHETASE"/>
    <property type="match status" value="1"/>
</dbReference>
<evidence type="ECO:0000256" key="11">
    <source>
        <dbReference type="ARBA" id="ARBA00030268"/>
    </source>
</evidence>
<dbReference type="EC" id="6.1.1.2" evidence="3"/>
<dbReference type="AlphaFoldDB" id="A0A915DPC2"/>
<dbReference type="FunFam" id="1.10.240.10:FF:000003">
    <property type="entry name" value="Tryptophan--tRNA ligase, cytoplasmic"/>
    <property type="match status" value="1"/>
</dbReference>
<name>A0A915DPC2_9BILA</name>
<evidence type="ECO:0000313" key="14">
    <source>
        <dbReference type="WBParaSite" id="jg22121"/>
    </source>
</evidence>
<evidence type="ECO:0000256" key="9">
    <source>
        <dbReference type="ARBA" id="ARBA00022917"/>
    </source>
</evidence>
<keyword evidence="13" id="KW-1185">Reference proteome</keyword>
<dbReference type="WBParaSite" id="jg22121">
    <property type="protein sequence ID" value="jg22121"/>
    <property type="gene ID" value="jg22121"/>
</dbReference>
<dbReference type="Proteomes" id="UP000887574">
    <property type="component" value="Unplaced"/>
</dbReference>
<evidence type="ECO:0000256" key="5">
    <source>
        <dbReference type="ARBA" id="ARBA00022490"/>
    </source>
</evidence>
<dbReference type="InterPro" id="IPR002306">
    <property type="entry name" value="Trp-tRNA-ligase"/>
</dbReference>
<dbReference type="InterPro" id="IPR002305">
    <property type="entry name" value="aa-tRNA-synth_Ic"/>
</dbReference>
<evidence type="ECO:0000256" key="6">
    <source>
        <dbReference type="ARBA" id="ARBA00022598"/>
    </source>
</evidence>
<dbReference type="GO" id="GO:0005524">
    <property type="term" value="F:ATP binding"/>
    <property type="evidence" value="ECO:0007669"/>
    <property type="project" value="UniProtKB-KW"/>
</dbReference>
<dbReference type="Gene3D" id="3.40.50.620">
    <property type="entry name" value="HUPs"/>
    <property type="match status" value="1"/>
</dbReference>
<dbReference type="Gene3D" id="1.10.240.10">
    <property type="entry name" value="Tyrosyl-Transfer RNA Synthetase"/>
    <property type="match status" value="1"/>
</dbReference>
<keyword evidence="7 12" id="KW-0547">Nucleotide-binding</keyword>
<keyword evidence="5" id="KW-0963">Cytoplasm</keyword>
<reference evidence="14" key="1">
    <citation type="submission" date="2022-11" db="UniProtKB">
        <authorList>
            <consortium name="WormBaseParasite"/>
        </authorList>
    </citation>
    <scope>IDENTIFICATION</scope>
</reference>
<evidence type="ECO:0000256" key="4">
    <source>
        <dbReference type="ARBA" id="ARBA00013782"/>
    </source>
</evidence>
<accession>A0A915DPC2</accession>
<evidence type="ECO:0000256" key="10">
    <source>
        <dbReference type="ARBA" id="ARBA00023146"/>
    </source>
</evidence>
<evidence type="ECO:0000256" key="7">
    <source>
        <dbReference type="ARBA" id="ARBA00022741"/>
    </source>
</evidence>
<dbReference type="Pfam" id="PF00579">
    <property type="entry name" value="tRNA-synt_1b"/>
    <property type="match status" value="1"/>
</dbReference>
<evidence type="ECO:0000256" key="8">
    <source>
        <dbReference type="ARBA" id="ARBA00022840"/>
    </source>
</evidence>
<dbReference type="GO" id="GO:0004830">
    <property type="term" value="F:tryptophan-tRNA ligase activity"/>
    <property type="evidence" value="ECO:0007669"/>
    <property type="project" value="UniProtKB-EC"/>
</dbReference>
<dbReference type="SUPFAM" id="SSF52374">
    <property type="entry name" value="Nucleotidylyl transferase"/>
    <property type="match status" value="1"/>
</dbReference>
<keyword evidence="9 12" id="KW-0648">Protein biosynthesis</keyword>
<evidence type="ECO:0000256" key="12">
    <source>
        <dbReference type="RuleBase" id="RU363036"/>
    </source>
</evidence>
<comment type="similarity">
    <text evidence="2 12">Belongs to the class-I aminoacyl-tRNA synthetase family.</text>
</comment>
<keyword evidence="10 12" id="KW-0030">Aminoacyl-tRNA synthetase</keyword>
<dbReference type="PANTHER" id="PTHR10055:SF1">
    <property type="entry name" value="TRYPTOPHAN--TRNA LIGASE, CYTOPLASMIC"/>
    <property type="match status" value="1"/>
</dbReference>